<protein>
    <recommendedName>
        <fullName evidence="1">KATNIP domain-containing protein</fullName>
    </recommendedName>
</protein>
<dbReference type="EMBL" id="JAOPGA020001408">
    <property type="protein sequence ID" value="KAL0488112.1"/>
    <property type="molecule type" value="Genomic_DNA"/>
</dbReference>
<dbReference type="Proteomes" id="UP001431209">
    <property type="component" value="Unassembled WGS sequence"/>
</dbReference>
<evidence type="ECO:0000259" key="1">
    <source>
        <dbReference type="Pfam" id="PF14652"/>
    </source>
</evidence>
<name>A0AAW2ZFK7_9EUKA</name>
<dbReference type="Pfam" id="PF14652">
    <property type="entry name" value="DUF4457"/>
    <property type="match status" value="1"/>
</dbReference>
<sequence length="282" mass="32261">MVRKAPGNSSFDFGHTINFTMNMNIPSPKSSVHNSYVFNSGIQEAIIRAKSSKLETPRAQDYETTLLPCGYVFKLHLNSSYGDQFYIGLNGIEIYDAVHNKIPLTINNVQAIPKSIQELPNNKNDVRTLDKLIDGENYTWNDRHMWLAPYIPGQTNYLYVIFEEPVAVSMIKIWNYSKTVSRGVEELEIYADDVLIYKGFLRKAHEQGSDVDFAQSILFTNDSSIVKKERDYIYSRVGSDQEVHFYNDSKVVSKKLPNPMRMMSVHSQNNLARPMTSVTHKS</sequence>
<gene>
    <name evidence="2" type="ORF">AKO1_008933</name>
</gene>
<dbReference type="InterPro" id="IPR026704">
    <property type="entry name" value="KATNIP"/>
</dbReference>
<proteinExistence type="predicted"/>
<evidence type="ECO:0000313" key="3">
    <source>
        <dbReference type="Proteomes" id="UP001431209"/>
    </source>
</evidence>
<organism evidence="2 3">
    <name type="scientific">Acrasis kona</name>
    <dbReference type="NCBI Taxonomy" id="1008807"/>
    <lineage>
        <taxon>Eukaryota</taxon>
        <taxon>Discoba</taxon>
        <taxon>Heterolobosea</taxon>
        <taxon>Tetramitia</taxon>
        <taxon>Eutetramitia</taxon>
        <taxon>Acrasidae</taxon>
        <taxon>Acrasis</taxon>
    </lineage>
</organism>
<keyword evidence="3" id="KW-1185">Reference proteome</keyword>
<dbReference type="PANTHER" id="PTHR21534">
    <property type="entry name" value="KATANIN-INTERACTING PROTEIN"/>
    <property type="match status" value="1"/>
</dbReference>
<dbReference type="AlphaFoldDB" id="A0AAW2ZFK7"/>
<feature type="domain" description="KATNIP" evidence="1">
    <location>
        <begin position="2"/>
        <end position="204"/>
    </location>
</feature>
<dbReference type="PANTHER" id="PTHR21534:SF0">
    <property type="entry name" value="KATANIN-INTERACTING PROTEIN"/>
    <property type="match status" value="1"/>
</dbReference>
<accession>A0AAW2ZFK7</accession>
<dbReference type="InterPro" id="IPR027859">
    <property type="entry name" value="KATNIP_dom"/>
</dbReference>
<evidence type="ECO:0000313" key="2">
    <source>
        <dbReference type="EMBL" id="KAL0488112.1"/>
    </source>
</evidence>
<reference evidence="2 3" key="1">
    <citation type="submission" date="2024-03" db="EMBL/GenBank/DDBJ databases">
        <title>The Acrasis kona genome and developmental transcriptomes reveal deep origins of eukaryotic multicellular pathways.</title>
        <authorList>
            <person name="Sheikh S."/>
            <person name="Fu C.-J."/>
            <person name="Brown M.W."/>
            <person name="Baldauf S.L."/>
        </authorList>
    </citation>
    <scope>NUCLEOTIDE SEQUENCE [LARGE SCALE GENOMIC DNA]</scope>
    <source>
        <strain evidence="2 3">ATCC MYA-3509</strain>
    </source>
</reference>
<comment type="caution">
    <text evidence="2">The sequence shown here is derived from an EMBL/GenBank/DDBJ whole genome shotgun (WGS) entry which is preliminary data.</text>
</comment>